<dbReference type="AlphaFoldDB" id="A0A7X0VYI1"/>
<gene>
    <name evidence="2" type="ORF">H7C18_18800</name>
</gene>
<keyword evidence="3" id="KW-1185">Reference proteome</keyword>
<dbReference type="EMBL" id="JACJVO010000024">
    <property type="protein sequence ID" value="MBB6732968.1"/>
    <property type="molecule type" value="Genomic_DNA"/>
</dbReference>
<dbReference type="InterPro" id="IPR003607">
    <property type="entry name" value="HD/PDEase_dom"/>
</dbReference>
<dbReference type="PANTHER" id="PTHR43155">
    <property type="entry name" value="CYCLIC DI-GMP PHOSPHODIESTERASE PA4108-RELATED"/>
    <property type="match status" value="1"/>
</dbReference>
<dbReference type="RefSeq" id="WP_185130637.1">
    <property type="nucleotide sequence ID" value="NZ_JACJVO010000024.1"/>
</dbReference>
<evidence type="ECO:0000313" key="2">
    <source>
        <dbReference type="EMBL" id="MBB6732968.1"/>
    </source>
</evidence>
<evidence type="ECO:0000259" key="1">
    <source>
        <dbReference type="PROSITE" id="PS51832"/>
    </source>
</evidence>
<dbReference type="InterPro" id="IPR037522">
    <property type="entry name" value="HD_GYP_dom"/>
</dbReference>
<dbReference type="PANTHER" id="PTHR43155:SF2">
    <property type="entry name" value="CYCLIC DI-GMP PHOSPHODIESTERASE PA4108"/>
    <property type="match status" value="1"/>
</dbReference>
<dbReference type="Gene3D" id="1.10.3210.10">
    <property type="entry name" value="Hypothetical protein af1432"/>
    <property type="match status" value="1"/>
</dbReference>
<protein>
    <submittedName>
        <fullName evidence="2">HD domain-containing protein</fullName>
    </submittedName>
</protein>
<accession>A0A7X0VYI1</accession>
<dbReference type="Proteomes" id="UP000564644">
    <property type="component" value="Unassembled WGS sequence"/>
</dbReference>
<evidence type="ECO:0000313" key="3">
    <source>
        <dbReference type="Proteomes" id="UP000564644"/>
    </source>
</evidence>
<sequence length="406" mass="45744">MTIYAAAEPIGEKGGEMREIHVDDLQSGDVLERTVFGKNGIVMLEAGTVLTPYYIDRLRTLGFRRVAVKGRSGVHSAPDAAQAWKRSREQAEEEILTWNTAAIDRMKDDARAVADTMDAVRWFAESEQTFDRLSLPYAETARFRREFRERVLEAMAQPAIAQEMSVLQQTDTQLFEHSLQVTLLSNIAADLNGFDRSRLQELTIGSLLFDVGMTRLPERLIKAQRKLTDSERSLVRQHTKVGYKVLSSIREVPQQAARSALLHHERYNGGGYPLGFKGGDIPEMAQIIGLADVYDALISKRHHRDPYPNIEAMEYLFAAGNYDFGIGMIRLFLKHIAVFPVSSVVLLSTGQMGVVENVDNRLAHRPIVRIIREADGHPTPVPYTLDLNLNRNVVILHTVPWDRTLV</sequence>
<proteinExistence type="predicted"/>
<dbReference type="SUPFAM" id="SSF109604">
    <property type="entry name" value="HD-domain/PDEase-like"/>
    <property type="match status" value="1"/>
</dbReference>
<feature type="domain" description="HD-GYP" evidence="1">
    <location>
        <begin position="152"/>
        <end position="348"/>
    </location>
</feature>
<reference evidence="2 3" key="1">
    <citation type="submission" date="2020-08" db="EMBL/GenBank/DDBJ databases">
        <title>Cohnella phylogeny.</title>
        <authorList>
            <person name="Dunlap C."/>
        </authorList>
    </citation>
    <scope>NUCLEOTIDE SEQUENCE [LARGE SCALE GENOMIC DNA]</scope>
    <source>
        <strain evidence="2 3">CBP 2801</strain>
    </source>
</reference>
<dbReference type="PROSITE" id="PS51832">
    <property type="entry name" value="HD_GYP"/>
    <property type="match status" value="1"/>
</dbReference>
<name>A0A7X0VYI1_9BACL</name>
<comment type="caution">
    <text evidence="2">The sequence shown here is derived from an EMBL/GenBank/DDBJ whole genome shotgun (WGS) entry which is preliminary data.</text>
</comment>
<dbReference type="CDD" id="cd00077">
    <property type="entry name" value="HDc"/>
    <property type="match status" value="1"/>
</dbReference>
<organism evidence="2 3">
    <name type="scientific">Cohnella zeiphila</name>
    <dbReference type="NCBI Taxonomy" id="2761120"/>
    <lineage>
        <taxon>Bacteria</taxon>
        <taxon>Bacillati</taxon>
        <taxon>Bacillota</taxon>
        <taxon>Bacilli</taxon>
        <taxon>Bacillales</taxon>
        <taxon>Paenibacillaceae</taxon>
        <taxon>Cohnella</taxon>
    </lineage>
</organism>
<dbReference type="Pfam" id="PF13487">
    <property type="entry name" value="HD_5"/>
    <property type="match status" value="1"/>
</dbReference>